<protein>
    <submittedName>
        <fullName evidence="4">Membrane-associated protein, putative</fullName>
    </submittedName>
</protein>
<dbReference type="Proteomes" id="UP000051952">
    <property type="component" value="Unassembled WGS sequence"/>
</dbReference>
<gene>
    <name evidence="4" type="ORF">BSAL_10555</name>
</gene>
<evidence type="ECO:0000256" key="1">
    <source>
        <dbReference type="SAM" id="MobiDB-lite"/>
    </source>
</evidence>
<name>A0A0S4JEY2_BODSA</name>
<evidence type="ECO:0000256" key="2">
    <source>
        <dbReference type="SAM" id="Phobius"/>
    </source>
</evidence>
<evidence type="ECO:0000313" key="4">
    <source>
        <dbReference type="EMBL" id="CUG87540.1"/>
    </source>
</evidence>
<dbReference type="OMA" id="CEIVTGC"/>
<dbReference type="VEuPathDB" id="TriTrypDB:BSAL_10555"/>
<keyword evidence="2" id="KW-1133">Transmembrane helix</keyword>
<feature type="signal peptide" evidence="3">
    <location>
        <begin position="1"/>
        <end position="19"/>
    </location>
</feature>
<evidence type="ECO:0000256" key="3">
    <source>
        <dbReference type="SAM" id="SignalP"/>
    </source>
</evidence>
<sequence>MMSKATLVCALLLIAGIRAQLTLEIVTVQNCTCDNCPAKHSTSGKCSADPLNAANGRLITCMDQVQQCAQLINFNDAACTVFSGVFTAVCGTCQKLNANPPYYARANCDPVSNQVNWDTNCNVGCTQCLSKDTFVHPFSVCSPGLGGNGYTYNQGISSCDAVNVTVLQSTTCAAGATMLDQFVVGQYSCNFGEFMSCTPKNPAILPPTGTAIVKSNCPWGMGGNIAVCASCPQYYFPADACHAPPPNLQDKSVHSVRATCQQAPAYCGDLIIHGNTQCSMFVGRTTPVCGSCMMLGATDGPAGTYSNISCNMTSQAITISHGCNADCSVCTMPNYITHPYTQCSVGDPNGTSTYNRGIFPCNVVSYNHYTDSSCQVLYHVEKEADGECQFDRMSQCVDRVVTFQNCSNPADSVTTMENVCVPDPVVDTNFRIYNCNNQAPTCSEVVEYSDPGCTQMVDAMSMVCNQCMKVIDRTNPSVETYQSITCNTTDQSVTIKTSCDATCTNCLNPNVITHHVGACSVSPSGHFLRNEGLSTCDAVNIQVYTTSNCNASSLQANFTISQDVCTFHEFVQCSADPLPTPPMGNELVYEQCMDPHCGYGCLEVVDTLSGGCIPNYQGRPGAHVVSCDARDSWCADLSIHSGATCGPFIGTFHPVCGSCSPWFNDSDPYGFYLVTCDSANPNVTISGGCDPQCQNCQQPNMHSNPYLQCSGDLLSHDRSILNRGVVPCATVSIIEYSDVSCMGSTMIASWQASRDFCDMGHHTTCAAATIGIQNCTACNGGNNAGCNKTMISENACVADPHSTILGGTRTVSCVPQWQQCVHLAMFGSGTCAQTTYRTSAQAVCNQCNQLIEVDAQGNPNIVFAKLTCNPAYNWVSIQTHCNNDCTLCNETDTTLIYDQCTETTFLGGVYNFGLENCDAVQINQYHDRNCSGTNFGSYMVGQHQCSFDEYFECSARPMLETIPFNGKVVQRTCGTAGDVACVDCTTQVFASASCQIAPFKFGAKNHFGSYTITCSSFDFQATCANFAIHNDSQCTTFAGDHHPVCNSCVQLPGETNFTQVLCNVNTQAVTFNKDCNPQCTQCGSTITHNLMTCDQITNASPKLNGKYLYNRGLMPCDTVLVEQFNSLNCDPSTIAAAWPQATSACEFGGSIQCVPHTVHIQQCANPTAAETVVVEGQCVADPFGMFRQYRCFDESLTCATMIMYNTSSTCNPTLDNNGAAHPQIIAGVCGSCQKRPSMANPNVLEYFLMNCDPNKQTVWFDGGCNANCQRCTQPRMETHPFMQCSQGYMPSSSVFNQGVRPCSGVQVSVFPDNTCTGSSQSWFEAGQRDCGEFDHLYIYCDANPNMLPPDGGQVLFTRCPWQQGENAMKRAVEGDCTSGCMTFPIVDGACAPAPPGETRFVSHRLSCDTQRVGMCADIVLFNSTSTCTPATFMGLHTPVCDSCFLFGNDVTYTKAQCNFQREEISFLTGCNADCSQCTTNNTIGTLQCDPTVRPGFSMVMRGLFQCPTVTFTHYSSTDCLPGTSIGTFIAAQGVCEFDQRLQCSKNLVTIQNCSCPTCAATYTSENQCTADAFGAYRKYGCANTAVQCVNMGFFGNDAQCQGYTGGYSVVCNSCSKQQDPFTGESVYVAIICNETSQEVMSLTGCSDSSCSDCSGSTFVHPFNQCSRFMRGSSVFNSGLQPCASMDITVYSDSLCSTQSVDHWQQGQDFCVMQEYISCSAAPVVNPSSTTPNNALEFYTCPVGTGLDYGCIGCTVSTEVAGSCYPSDHPGHYRSTSCDSHMAFCASFVIHNDSTCQGNYLGDHNPVCGSCSRWFNNADYTHVQCDVFSHNITVSFQCNSDCSVCGSNVTHPFMQCTQLLDNPAWHLYNRGVQPCSTVSITEFSDSSCSSVVNTFQVAQDLCQYGHKVKCFYEGEPLAPAASPDTGLSAGAAAGVTFLVVAVVVGAAFGAYKYRQRKVYRSVDPQWSAMNETSTPSNVQGSYGSLQAAEPSA</sequence>
<evidence type="ECO:0000313" key="5">
    <source>
        <dbReference type="Proteomes" id="UP000051952"/>
    </source>
</evidence>
<feature type="compositionally biased region" description="Polar residues" evidence="1">
    <location>
        <begin position="1968"/>
        <end position="1983"/>
    </location>
</feature>
<accession>A0A0S4JEY2</accession>
<reference evidence="5" key="1">
    <citation type="submission" date="2015-09" db="EMBL/GenBank/DDBJ databases">
        <authorList>
            <consortium name="Pathogen Informatics"/>
        </authorList>
    </citation>
    <scope>NUCLEOTIDE SEQUENCE [LARGE SCALE GENOMIC DNA]</scope>
    <source>
        <strain evidence="5">Lake Konstanz</strain>
    </source>
</reference>
<keyword evidence="3" id="KW-0732">Signal</keyword>
<keyword evidence="2" id="KW-0472">Membrane</keyword>
<feature type="chain" id="PRO_5006622293" evidence="3">
    <location>
        <begin position="20"/>
        <end position="1991"/>
    </location>
</feature>
<feature type="transmembrane region" description="Helical" evidence="2">
    <location>
        <begin position="1928"/>
        <end position="1950"/>
    </location>
</feature>
<dbReference type="EMBL" id="CYKH01001538">
    <property type="protein sequence ID" value="CUG87540.1"/>
    <property type="molecule type" value="Genomic_DNA"/>
</dbReference>
<keyword evidence="5" id="KW-1185">Reference proteome</keyword>
<proteinExistence type="predicted"/>
<organism evidence="4 5">
    <name type="scientific">Bodo saltans</name>
    <name type="common">Flagellated protozoan</name>
    <dbReference type="NCBI Taxonomy" id="75058"/>
    <lineage>
        <taxon>Eukaryota</taxon>
        <taxon>Discoba</taxon>
        <taxon>Euglenozoa</taxon>
        <taxon>Kinetoplastea</taxon>
        <taxon>Metakinetoplastina</taxon>
        <taxon>Eubodonida</taxon>
        <taxon>Bodonidae</taxon>
        <taxon>Bodo</taxon>
    </lineage>
</organism>
<feature type="region of interest" description="Disordered" evidence="1">
    <location>
        <begin position="1968"/>
        <end position="1991"/>
    </location>
</feature>
<keyword evidence="2" id="KW-0812">Transmembrane</keyword>